<feature type="transmembrane region" description="Helical" evidence="9">
    <location>
        <begin position="754"/>
        <end position="780"/>
    </location>
</feature>
<feature type="transmembrane region" description="Helical" evidence="9">
    <location>
        <begin position="876"/>
        <end position="901"/>
    </location>
</feature>
<feature type="transmembrane region" description="Helical" evidence="9">
    <location>
        <begin position="1095"/>
        <end position="1123"/>
    </location>
</feature>
<dbReference type="GO" id="GO:0000139">
    <property type="term" value="C:Golgi membrane"/>
    <property type="evidence" value="ECO:0007669"/>
    <property type="project" value="UniProtKB-SubCell"/>
</dbReference>
<feature type="transmembrane region" description="Helical" evidence="9">
    <location>
        <begin position="641"/>
        <end position="664"/>
    </location>
</feature>
<dbReference type="OrthoDB" id="411524at2759"/>
<keyword evidence="3" id="KW-0735">Signal-anchor</keyword>
<dbReference type="PANTHER" id="PTHR12270:SF25">
    <property type="entry name" value="GLYCOSYLTRANSFERASE-LIKE PROTEIN LARGE"/>
    <property type="match status" value="1"/>
</dbReference>
<keyword evidence="5" id="KW-0333">Golgi apparatus</keyword>
<dbReference type="EC" id="2.4.2.-" evidence="10"/>
<evidence type="ECO:0000256" key="9">
    <source>
        <dbReference type="SAM" id="Phobius"/>
    </source>
</evidence>
<evidence type="ECO:0000256" key="7">
    <source>
        <dbReference type="ARBA" id="ARBA00023180"/>
    </source>
</evidence>
<comment type="caution">
    <text evidence="10">The sequence shown here is derived from an EMBL/GenBank/DDBJ whole genome shotgun (WGS) entry which is preliminary data.</text>
</comment>
<gene>
    <name evidence="10" type="ORF">SPHA_26642</name>
</gene>
<feature type="transmembrane region" description="Helical" evidence="9">
    <location>
        <begin position="1173"/>
        <end position="1194"/>
    </location>
</feature>
<feature type="transmembrane region" description="Helical" evidence="9">
    <location>
        <begin position="786"/>
        <end position="813"/>
    </location>
</feature>
<dbReference type="Gene3D" id="3.90.550.10">
    <property type="entry name" value="Spore Coat Polysaccharide Biosynthesis Protein SpsA, Chain A"/>
    <property type="match status" value="1"/>
</dbReference>
<evidence type="ECO:0000256" key="2">
    <source>
        <dbReference type="ARBA" id="ARBA00022692"/>
    </source>
</evidence>
<keyword evidence="7" id="KW-0325">Glycoprotein</keyword>
<protein>
    <submittedName>
        <fullName evidence="10">LARGE</fullName>
        <ecNumber evidence="10">2.4.1.-</ecNumber>
        <ecNumber evidence="10">2.4.2.-</ecNumber>
    </submittedName>
</protein>
<evidence type="ECO:0000256" key="4">
    <source>
        <dbReference type="ARBA" id="ARBA00022989"/>
    </source>
</evidence>
<dbReference type="GO" id="GO:0042285">
    <property type="term" value="F:xylosyltransferase activity"/>
    <property type="evidence" value="ECO:0007669"/>
    <property type="project" value="TreeGrafter"/>
</dbReference>
<dbReference type="InterPro" id="IPR002495">
    <property type="entry name" value="Glyco_trans_8"/>
</dbReference>
<keyword evidence="11" id="KW-1185">Reference proteome</keyword>
<feature type="transmembrane region" description="Helical" evidence="9">
    <location>
        <begin position="403"/>
        <end position="421"/>
    </location>
</feature>
<accession>A0A812BZR0</accession>
<evidence type="ECO:0000256" key="5">
    <source>
        <dbReference type="ARBA" id="ARBA00023034"/>
    </source>
</evidence>
<evidence type="ECO:0000256" key="1">
    <source>
        <dbReference type="ARBA" id="ARBA00004323"/>
    </source>
</evidence>
<dbReference type="Pfam" id="PF13896">
    <property type="entry name" value="Glyco_transf_49"/>
    <property type="match status" value="1"/>
</dbReference>
<keyword evidence="10" id="KW-0808">Transferase</keyword>
<feature type="transmembrane region" description="Helical" evidence="9">
    <location>
        <begin position="1200"/>
        <end position="1222"/>
    </location>
</feature>
<dbReference type="Proteomes" id="UP000597762">
    <property type="component" value="Unassembled WGS sequence"/>
</dbReference>
<feature type="coiled-coil region" evidence="8">
    <location>
        <begin position="44"/>
        <end position="75"/>
    </location>
</feature>
<dbReference type="PANTHER" id="PTHR12270">
    <property type="entry name" value="GLYCOSYLTRANSFERASE-RELATED"/>
    <property type="match status" value="1"/>
</dbReference>
<keyword evidence="10" id="KW-0328">Glycosyltransferase</keyword>
<feature type="transmembrane region" description="Helical" evidence="9">
    <location>
        <begin position="971"/>
        <end position="1002"/>
    </location>
</feature>
<feature type="transmembrane region" description="Helical" evidence="9">
    <location>
        <begin position="1143"/>
        <end position="1166"/>
    </location>
</feature>
<comment type="subcellular location">
    <subcellularLocation>
        <location evidence="1">Golgi apparatus membrane</location>
        <topology evidence="1">Single-pass type II membrane protein</topology>
    </subcellularLocation>
</comment>
<proteinExistence type="predicted"/>
<keyword evidence="8" id="KW-0175">Coiled coil</keyword>
<evidence type="ECO:0000313" key="10">
    <source>
        <dbReference type="EMBL" id="CAE1249547.1"/>
    </source>
</evidence>
<keyword evidence="6 9" id="KW-0472">Membrane</keyword>
<dbReference type="GO" id="GO:0015020">
    <property type="term" value="F:glucuronosyltransferase activity"/>
    <property type="evidence" value="ECO:0007669"/>
    <property type="project" value="TreeGrafter"/>
</dbReference>
<dbReference type="SUPFAM" id="SSF53448">
    <property type="entry name" value="Nucleotide-diphospho-sugar transferases"/>
    <property type="match status" value="1"/>
</dbReference>
<dbReference type="InterPro" id="IPR029044">
    <property type="entry name" value="Nucleotide-diphossugar_trans"/>
</dbReference>
<reference evidence="10" key="1">
    <citation type="submission" date="2021-01" db="EMBL/GenBank/DDBJ databases">
        <authorList>
            <person name="Li R."/>
            <person name="Bekaert M."/>
        </authorList>
    </citation>
    <scope>NUCLEOTIDE SEQUENCE</scope>
    <source>
        <strain evidence="10">Farmed</strain>
    </source>
</reference>
<organism evidence="10 11">
    <name type="scientific">Acanthosepion pharaonis</name>
    <name type="common">Pharaoh cuttlefish</name>
    <name type="synonym">Sepia pharaonis</name>
    <dbReference type="NCBI Taxonomy" id="158019"/>
    <lineage>
        <taxon>Eukaryota</taxon>
        <taxon>Metazoa</taxon>
        <taxon>Spiralia</taxon>
        <taxon>Lophotrochozoa</taxon>
        <taxon>Mollusca</taxon>
        <taxon>Cephalopoda</taxon>
        <taxon>Coleoidea</taxon>
        <taxon>Decapodiformes</taxon>
        <taxon>Sepiida</taxon>
        <taxon>Sepiina</taxon>
        <taxon>Sepiidae</taxon>
        <taxon>Acanthosepion</taxon>
    </lineage>
</organism>
<dbReference type="EMBL" id="CAHIKZ030001017">
    <property type="protein sequence ID" value="CAE1249547.1"/>
    <property type="molecule type" value="Genomic_DNA"/>
</dbReference>
<keyword evidence="4 9" id="KW-1133">Transmembrane helix</keyword>
<feature type="transmembrane region" description="Helical" evidence="9">
    <location>
        <begin position="820"/>
        <end position="845"/>
    </location>
</feature>
<feature type="transmembrane region" description="Helical" evidence="9">
    <location>
        <begin position="939"/>
        <end position="965"/>
    </location>
</feature>
<evidence type="ECO:0000313" key="11">
    <source>
        <dbReference type="Proteomes" id="UP000597762"/>
    </source>
</evidence>
<keyword evidence="2 9" id="KW-0812">Transmembrane</keyword>
<dbReference type="InterPro" id="IPR051292">
    <property type="entry name" value="Xyl/GlcA_transferase"/>
</dbReference>
<dbReference type="FunFam" id="3.90.550.10:FF:000016">
    <property type="entry name" value="LARGE xylosyl- and glucuronyltransferase 2"/>
    <property type="match status" value="1"/>
</dbReference>
<sequence length="1503" mass="168474">MFRVKKKLLVLLIIVGAFPVFLLLYLAVSTDDYVAYGNNGAIGVSRLEAKLAQRVQEMEEKNQLIQKQLSLSQNQLLNLQMSFAAENDTKFAFRKGRLNGTRLHCLNNEPEVPKCEVIHVAIVCAGHNATRDYLFLHLSPMEFCILLQPLSSPSLCIPPFLSPFSLSLSFHPPSLSLFPSPSLSLSLSFHPPSLSLSFHPPSLSLSFRPPSLSFRPPSLSFRPPSLSFRPPFSLFPSPFSLFPSPSLSFRPPSLSFRPPPSLSFRPPFSLSLCPPSLSLSVPLLSLSLSPFSLSVFRPLLSLSLSFRPLLSLSFRPPSLFLSLFPSPSLFLSPFLSLSLSFRPPSLSLSLFPVSLSLSLSIPPSLSLSLSPSPFSLSLSLSVPLLSFSLSLRPPSLFLSLSPYPFSLSLSLSVPLLSFSLFPSLRTPSFSLPLSTFLTICLSPYLPCSYPRPLYIDALQVKFYSAEEVKPEIAWIPNKHYSGVYGLMKLTLPKLLLPLEKVIVLDTDITFATDIADLWKIFRILKGKQAIGLVDNQSDWYLGKLWKNHRPWPALGRGFNTGVILLDIKMLHDLKWMQMWRLIAERELMSMLSTSLADQDIFNAVLKQHPYLVYRLPCQWNVQLSDNTRSEQCYSEVADLKLLFVVFVWSVCLVFVWSVCLVFVWSVCLVFVWSVCLVFVWSVCLVFVWSVCLSCFCLVCLSVLFLSGLSVCLVFVWSVCLSVLFLSGLSVCLSCFCLVCLSVCLVFVWSVCLSVLFLSGLSVCLSCFLSGLSVVCLVFVWSVCLSVLFLSGLSVCLSCFLSGLSVCLSCFCLVCLSVCLVFCLVCLSVCLLFFVCLSVCLFFFVWSVCLSVLFLSGLSVCLSCFCLVCLSVCLSCFCLVCLSVCLSCFCLVCLSVCLVFVWSVCLSVLFLSGLSVCLSCFCLVCLSVCLVFVWSVCLSVLFLSCLSVCLSCFCLVCLSVCLVFVLSVCLSVLFLSCLSVCLSCFCLVCLSVCLVFVWSVCLVSNLNIIHWNSPKKLKVKNKNVEFFRSLYLTFLKYDGNLLRQELFACGTTHVGSPVQDQLNLSGSFPACLSIWIVSGLPFYLDRFRPAFLSGSFPACLSIWIVSACLSIWIVSACLSIWIVSGLPFYLDRFGLPFYLDRFRPAFLSGSFPACLSIWIVSGLPFYLDRFRPAFLSGSFPACLSIWIVSGLPFYLDRFRPAFLSGSFPACLSIWIVSGLPFYLDRFRPAFLSGSFPACLSIWIVSGLSGSLNAINEDDECYDFRREQVIIHRTHLYYLDYDYQPSEYDVTLVAQLSMDRLQMLETICRHWEGPISLALYMSDAEVQQFLRYAISSNILMSRKNVGYHVVYRDGQFYPVNYLRNVALQQVTTPYVFLSDIDFLPMYGLYEYLKKAVSMMDMKASSYSSAFETQRYRLTFPKSKAKLLSMLDVGTLFTFRYHVWTKGHAPTNFAKWRTATTPYTIQWEPDFEPYVVVSSKVSPYDQRFVGFGWNKVSHIMELDAQG</sequence>
<evidence type="ECO:0000256" key="8">
    <source>
        <dbReference type="SAM" id="Coils"/>
    </source>
</evidence>
<dbReference type="GO" id="GO:0035269">
    <property type="term" value="P:protein O-linked glycosylation via mannose"/>
    <property type="evidence" value="ECO:0007669"/>
    <property type="project" value="TreeGrafter"/>
</dbReference>
<dbReference type="Pfam" id="PF01501">
    <property type="entry name" value="Glyco_transf_8"/>
    <property type="match status" value="1"/>
</dbReference>
<feature type="transmembrane region" description="Helical" evidence="9">
    <location>
        <begin position="695"/>
        <end position="716"/>
    </location>
</feature>
<name>A0A812BZR0_ACAPH</name>
<feature type="transmembrane region" description="Helical" evidence="9">
    <location>
        <begin position="907"/>
        <end position="932"/>
    </location>
</feature>
<evidence type="ECO:0000256" key="3">
    <source>
        <dbReference type="ARBA" id="ARBA00022968"/>
    </source>
</evidence>
<dbReference type="EC" id="2.4.1.-" evidence="10"/>
<feature type="transmembrane region" description="Helical" evidence="9">
    <location>
        <begin position="670"/>
        <end position="688"/>
    </location>
</feature>
<evidence type="ECO:0000256" key="6">
    <source>
        <dbReference type="ARBA" id="ARBA00023136"/>
    </source>
</evidence>
<feature type="transmembrane region" description="Helical" evidence="9">
    <location>
        <begin position="1061"/>
        <end position="1083"/>
    </location>
</feature>
<feature type="transmembrane region" description="Helical" evidence="9">
    <location>
        <begin position="851"/>
        <end position="869"/>
    </location>
</feature>